<evidence type="ECO:0000256" key="2">
    <source>
        <dbReference type="ARBA" id="ARBA00022691"/>
    </source>
</evidence>
<protein>
    <submittedName>
        <fullName evidence="8">Putative DNA modification/repair radical SAM protein</fullName>
    </submittedName>
</protein>
<dbReference type="Proteomes" id="UP000544107">
    <property type="component" value="Unassembled WGS sequence"/>
</dbReference>
<dbReference type="GO" id="GO:0051536">
    <property type="term" value="F:iron-sulfur cluster binding"/>
    <property type="evidence" value="ECO:0007669"/>
    <property type="project" value="UniProtKB-KW"/>
</dbReference>
<dbReference type="Pfam" id="PF04055">
    <property type="entry name" value="Radical_SAM"/>
    <property type="match status" value="1"/>
</dbReference>
<dbReference type="EMBL" id="JACIED010000003">
    <property type="protein sequence ID" value="MBB4008797.1"/>
    <property type="molecule type" value="Genomic_DNA"/>
</dbReference>
<dbReference type="SUPFAM" id="SSF102114">
    <property type="entry name" value="Radical SAM enzymes"/>
    <property type="match status" value="1"/>
</dbReference>
<evidence type="ECO:0000313" key="8">
    <source>
        <dbReference type="EMBL" id="MBB4008797.1"/>
    </source>
</evidence>
<dbReference type="PANTHER" id="PTHR21180:SF9">
    <property type="entry name" value="TYPE II SECRETION SYSTEM PROTEIN K"/>
    <property type="match status" value="1"/>
</dbReference>
<dbReference type="NCBIfam" id="TIGR03916">
    <property type="entry name" value="rSAM_link_UDG"/>
    <property type="match status" value="1"/>
</dbReference>
<proteinExistence type="predicted"/>
<feature type="region of interest" description="Disordered" evidence="6">
    <location>
        <begin position="1"/>
        <end position="47"/>
    </location>
</feature>
<comment type="caution">
    <text evidence="8">The sequence shown here is derived from an EMBL/GenBank/DDBJ whole genome shotgun (WGS) entry which is preliminary data.</text>
</comment>
<accession>A0A7W6HP51</accession>
<evidence type="ECO:0000256" key="1">
    <source>
        <dbReference type="ARBA" id="ARBA00001966"/>
    </source>
</evidence>
<gene>
    <name evidence="8" type="ORF">GGQ71_003077</name>
</gene>
<dbReference type="InterPro" id="IPR007197">
    <property type="entry name" value="rSAM"/>
</dbReference>
<dbReference type="InterPro" id="IPR051675">
    <property type="entry name" value="Endo/Exo/Phosphatase_dom_1"/>
</dbReference>
<reference evidence="8 9" key="1">
    <citation type="submission" date="2020-08" db="EMBL/GenBank/DDBJ databases">
        <title>Genomic Encyclopedia of Type Strains, Phase IV (KMG-IV): sequencing the most valuable type-strain genomes for metagenomic binning, comparative biology and taxonomic classification.</title>
        <authorList>
            <person name="Goeker M."/>
        </authorList>
    </citation>
    <scope>NUCLEOTIDE SEQUENCE [LARGE SCALE GENOMIC DNA]</scope>
    <source>
        <strain evidence="8 9">DSM 100021</strain>
    </source>
</reference>
<evidence type="ECO:0000256" key="5">
    <source>
        <dbReference type="ARBA" id="ARBA00023014"/>
    </source>
</evidence>
<feature type="domain" description="Radical SAM core" evidence="7">
    <location>
        <begin position="124"/>
        <end position="258"/>
    </location>
</feature>
<keyword evidence="3" id="KW-0479">Metal-binding</keyword>
<dbReference type="AlphaFoldDB" id="A0A7W6HP51"/>
<evidence type="ECO:0000256" key="6">
    <source>
        <dbReference type="SAM" id="MobiDB-lite"/>
    </source>
</evidence>
<dbReference type="CDD" id="cd01335">
    <property type="entry name" value="Radical_SAM"/>
    <property type="match status" value="1"/>
</dbReference>
<dbReference type="InterPro" id="IPR010994">
    <property type="entry name" value="RuvA_2-like"/>
</dbReference>
<dbReference type="GO" id="GO:0003824">
    <property type="term" value="F:catalytic activity"/>
    <property type="evidence" value="ECO:0007669"/>
    <property type="project" value="InterPro"/>
</dbReference>
<dbReference type="PANTHER" id="PTHR21180">
    <property type="entry name" value="ENDONUCLEASE/EXONUCLEASE/PHOSPHATASE FAMILY DOMAIN-CONTAINING PROTEIN 1"/>
    <property type="match status" value="1"/>
</dbReference>
<evidence type="ECO:0000259" key="7">
    <source>
        <dbReference type="Pfam" id="PF04055"/>
    </source>
</evidence>
<dbReference type="SFLD" id="SFLDG01102">
    <property type="entry name" value="Uncharacterised_Radical_SAM_Su"/>
    <property type="match status" value="1"/>
</dbReference>
<keyword evidence="4" id="KW-0408">Iron</keyword>
<evidence type="ECO:0000313" key="9">
    <source>
        <dbReference type="Proteomes" id="UP000544107"/>
    </source>
</evidence>
<organism evidence="8 9">
    <name type="scientific">Allorhizobium taibaishanense</name>
    <dbReference type="NCBI Taxonomy" id="887144"/>
    <lineage>
        <taxon>Bacteria</taxon>
        <taxon>Pseudomonadati</taxon>
        <taxon>Pseudomonadota</taxon>
        <taxon>Alphaproteobacteria</taxon>
        <taxon>Hyphomicrobiales</taxon>
        <taxon>Rhizobiaceae</taxon>
        <taxon>Rhizobium/Agrobacterium group</taxon>
        <taxon>Allorhizobium</taxon>
    </lineage>
</organism>
<name>A0A7W6HP51_9HYPH</name>
<evidence type="ECO:0000256" key="4">
    <source>
        <dbReference type="ARBA" id="ARBA00023004"/>
    </source>
</evidence>
<keyword evidence="5" id="KW-0411">Iron-sulfur</keyword>
<comment type="cofactor">
    <cofactor evidence="1">
        <name>[4Fe-4S] cluster</name>
        <dbReference type="ChEBI" id="CHEBI:49883"/>
    </cofactor>
</comment>
<dbReference type="InterPro" id="IPR013785">
    <property type="entry name" value="Aldolase_TIM"/>
</dbReference>
<feature type="compositionally biased region" description="Basic and acidic residues" evidence="6">
    <location>
        <begin position="33"/>
        <end position="46"/>
    </location>
</feature>
<dbReference type="GO" id="GO:0046872">
    <property type="term" value="F:metal ion binding"/>
    <property type="evidence" value="ECO:0007669"/>
    <property type="project" value="UniProtKB-KW"/>
</dbReference>
<keyword evidence="2" id="KW-0949">S-adenosyl-L-methionine</keyword>
<dbReference type="SUPFAM" id="SSF47781">
    <property type="entry name" value="RuvA domain 2-like"/>
    <property type="match status" value="1"/>
</dbReference>
<sequence>MSVTPSRRRSTDAKRPAKARSQWSGNYTRQSRRRTDSSQEDTEPRSAETLTNVCRTFSEHFMRKTLKERLAILSDAAKYDASCASSGTTKRNSAASGGLGSTEGSGICHAYAPDGRCISLLKILMTNFCIYDCAYCINRSSSNVERARFSVEEVIWLTLEFYRRNYIEGLFLSSGIIRSSDYTMEEMVRIARELRTTHNFHGYIHLKSIPEASPQLIEEAGLYADRLSINIELPTDAGIGKFAPEKRPDNIRRSMGNLRLKIEEMAEPTLQTKRRRRFAPAGQSTQMIVGADAADDATILGTSARLYGSYGLKRVYYSAFSPIPDSSKNLPLIKPPLMREHRLYQADWLYRFYGFDIAEITSARPDGMLDLDIDPKLAWALGHRDRFPVDINLADREMLLRVPGFGTKTVQSILSTRRFKRLRLEDIGRLGVSLKKVQPFITAEGWTPHRLIDRADLRAMFMPKPEQLSLL</sequence>
<dbReference type="SFLD" id="SFLDS00029">
    <property type="entry name" value="Radical_SAM"/>
    <property type="match status" value="1"/>
</dbReference>
<evidence type="ECO:0000256" key="3">
    <source>
        <dbReference type="ARBA" id="ARBA00022723"/>
    </source>
</evidence>
<dbReference type="InterPro" id="IPR023874">
    <property type="entry name" value="DNA_rSAM_put"/>
</dbReference>
<dbReference type="InterPro" id="IPR058240">
    <property type="entry name" value="rSAM_sf"/>
</dbReference>
<dbReference type="Gene3D" id="3.20.20.70">
    <property type="entry name" value="Aldolase class I"/>
    <property type="match status" value="1"/>
</dbReference>